<name>A0A6A7K8G3_9FIRM</name>
<gene>
    <name evidence="2" type="ORF">GC105_06190</name>
</gene>
<evidence type="ECO:0000313" key="3">
    <source>
        <dbReference type="Proteomes" id="UP000440004"/>
    </source>
</evidence>
<feature type="transmembrane region" description="Helical" evidence="1">
    <location>
        <begin position="6"/>
        <end position="26"/>
    </location>
</feature>
<dbReference type="RefSeq" id="WP_152802811.1">
    <property type="nucleotide sequence ID" value="NZ_WHNX01000007.1"/>
</dbReference>
<evidence type="ECO:0000256" key="1">
    <source>
        <dbReference type="SAM" id="Phobius"/>
    </source>
</evidence>
<protein>
    <submittedName>
        <fullName evidence="2">Uncharacterized protein</fullName>
    </submittedName>
</protein>
<sequence length="68" mass="8045">MIVDLLTLIGLAFFIKIFFNSIVYCRKKDKDVQKQEPYNSDKHRNRLIIHSFLGVLFIVLGRLYVVMI</sequence>
<keyword evidence="1" id="KW-0472">Membrane</keyword>
<dbReference type="AlphaFoldDB" id="A0A6A7K8G3"/>
<keyword evidence="1" id="KW-1133">Transmembrane helix</keyword>
<reference evidence="2 3" key="1">
    <citation type="submission" date="2019-10" db="EMBL/GenBank/DDBJ databases">
        <title>Alkalibaculum tamaniensis sp.nov., a new alkaliphilic acetogen, isolated on methoxylated aromatics from a mud volcano.</title>
        <authorList>
            <person name="Khomyakova M.A."/>
            <person name="Merkel A.Y."/>
            <person name="Bonch-Osmolovskaya E.A."/>
            <person name="Slobodkin A.I."/>
        </authorList>
    </citation>
    <scope>NUCLEOTIDE SEQUENCE [LARGE SCALE GENOMIC DNA]</scope>
    <source>
        <strain evidence="2 3">M08DMB</strain>
    </source>
</reference>
<proteinExistence type="predicted"/>
<feature type="transmembrane region" description="Helical" evidence="1">
    <location>
        <begin position="47"/>
        <end position="65"/>
    </location>
</feature>
<dbReference type="Proteomes" id="UP000440004">
    <property type="component" value="Unassembled WGS sequence"/>
</dbReference>
<accession>A0A6A7K8G3</accession>
<keyword evidence="3" id="KW-1185">Reference proteome</keyword>
<dbReference type="EMBL" id="WHNX01000007">
    <property type="protein sequence ID" value="MPW25373.1"/>
    <property type="molecule type" value="Genomic_DNA"/>
</dbReference>
<organism evidence="2 3">
    <name type="scientific">Alkalibaculum sporogenes</name>
    <dbReference type="NCBI Taxonomy" id="2655001"/>
    <lineage>
        <taxon>Bacteria</taxon>
        <taxon>Bacillati</taxon>
        <taxon>Bacillota</taxon>
        <taxon>Clostridia</taxon>
        <taxon>Eubacteriales</taxon>
        <taxon>Eubacteriaceae</taxon>
        <taxon>Alkalibaculum</taxon>
    </lineage>
</organism>
<keyword evidence="1" id="KW-0812">Transmembrane</keyword>
<evidence type="ECO:0000313" key="2">
    <source>
        <dbReference type="EMBL" id="MPW25373.1"/>
    </source>
</evidence>
<comment type="caution">
    <text evidence="2">The sequence shown here is derived from an EMBL/GenBank/DDBJ whole genome shotgun (WGS) entry which is preliminary data.</text>
</comment>